<dbReference type="SUPFAM" id="SSF50729">
    <property type="entry name" value="PH domain-like"/>
    <property type="match status" value="1"/>
</dbReference>
<dbReference type="GO" id="GO:0005737">
    <property type="term" value="C:cytoplasm"/>
    <property type="evidence" value="ECO:0007669"/>
    <property type="project" value="TreeGrafter"/>
</dbReference>
<accession>A0A8J7NYS9</accession>
<dbReference type="Gene3D" id="2.30.29.30">
    <property type="entry name" value="Pleckstrin-homology domain (PH domain)/Phosphotyrosine-binding domain (PTB)"/>
    <property type="match status" value="2"/>
</dbReference>
<reference evidence="3" key="1">
    <citation type="journal article" date="2021" name="Cell">
        <title>Tracing the genetic footprints of vertebrate landing in non-teleost ray-finned fishes.</title>
        <authorList>
            <person name="Bi X."/>
            <person name="Wang K."/>
            <person name="Yang L."/>
            <person name="Pan H."/>
            <person name="Jiang H."/>
            <person name="Wei Q."/>
            <person name="Fang M."/>
            <person name="Yu H."/>
            <person name="Zhu C."/>
            <person name="Cai Y."/>
            <person name="He Y."/>
            <person name="Gan X."/>
            <person name="Zeng H."/>
            <person name="Yu D."/>
            <person name="Zhu Y."/>
            <person name="Jiang H."/>
            <person name="Qiu Q."/>
            <person name="Yang H."/>
            <person name="Zhang Y.E."/>
            <person name="Wang W."/>
            <person name="Zhu M."/>
            <person name="He S."/>
            <person name="Zhang G."/>
        </authorList>
    </citation>
    <scope>NUCLEOTIDE SEQUENCE</scope>
    <source>
        <strain evidence="3">Allg_001</strain>
    </source>
</reference>
<dbReference type="PROSITE" id="PS51064">
    <property type="entry name" value="IRS_PTB"/>
    <property type="match status" value="1"/>
</dbReference>
<dbReference type="InterPro" id="IPR002404">
    <property type="entry name" value="IRS_PTB"/>
</dbReference>
<feature type="compositionally biased region" description="Polar residues" evidence="1">
    <location>
        <begin position="288"/>
        <end position="297"/>
    </location>
</feature>
<dbReference type="AlphaFoldDB" id="A0A8J7NYS9"/>
<dbReference type="InterPro" id="IPR050996">
    <property type="entry name" value="Docking_Protein_DOK"/>
</dbReference>
<dbReference type="Pfam" id="PF02174">
    <property type="entry name" value="IRS"/>
    <property type="match status" value="1"/>
</dbReference>
<feature type="non-terminal residue" evidence="3">
    <location>
        <position position="495"/>
    </location>
</feature>
<dbReference type="Proteomes" id="UP000736164">
    <property type="component" value="Unassembled WGS sequence"/>
</dbReference>
<dbReference type="GO" id="GO:0043410">
    <property type="term" value="P:positive regulation of MAPK cascade"/>
    <property type="evidence" value="ECO:0007669"/>
    <property type="project" value="TreeGrafter"/>
</dbReference>
<protein>
    <submittedName>
        <fullName evidence="3">DOK3 protein</fullName>
    </submittedName>
</protein>
<comment type="caution">
    <text evidence="3">The sequence shown here is derived from an EMBL/GenBank/DDBJ whole genome shotgun (WGS) entry which is preliminary data.</text>
</comment>
<evidence type="ECO:0000256" key="1">
    <source>
        <dbReference type="SAM" id="MobiDB-lite"/>
    </source>
</evidence>
<evidence type="ECO:0000313" key="4">
    <source>
        <dbReference type="Proteomes" id="UP000736164"/>
    </source>
</evidence>
<feature type="compositionally biased region" description="Basic and acidic residues" evidence="1">
    <location>
        <begin position="360"/>
        <end position="371"/>
    </location>
</feature>
<organism evidence="3 4">
    <name type="scientific">Atractosteus spatula</name>
    <name type="common">Alligator gar</name>
    <name type="synonym">Lepisosteus spatula</name>
    <dbReference type="NCBI Taxonomy" id="7917"/>
    <lineage>
        <taxon>Eukaryota</taxon>
        <taxon>Metazoa</taxon>
        <taxon>Chordata</taxon>
        <taxon>Craniata</taxon>
        <taxon>Vertebrata</taxon>
        <taxon>Euteleostomi</taxon>
        <taxon>Actinopterygii</taxon>
        <taxon>Neopterygii</taxon>
        <taxon>Holostei</taxon>
        <taxon>Semionotiformes</taxon>
        <taxon>Lepisosteidae</taxon>
        <taxon>Atractosteus</taxon>
    </lineage>
</organism>
<evidence type="ECO:0000313" key="3">
    <source>
        <dbReference type="EMBL" id="MBN3320649.1"/>
    </source>
</evidence>
<feature type="non-terminal residue" evidence="3">
    <location>
        <position position="1"/>
    </location>
</feature>
<feature type="region of interest" description="Disordered" evidence="1">
    <location>
        <begin position="333"/>
        <end position="386"/>
    </location>
</feature>
<gene>
    <name evidence="3" type="primary">Dok3</name>
    <name evidence="3" type="ORF">GTO95_0017166</name>
</gene>
<dbReference type="PANTHER" id="PTHR21258:SF58">
    <property type="entry name" value="DOCKING PROTEIN 3-LIKE"/>
    <property type="match status" value="1"/>
</dbReference>
<proteinExistence type="predicted"/>
<dbReference type="SMART" id="SM00310">
    <property type="entry name" value="PTBI"/>
    <property type="match status" value="1"/>
</dbReference>
<keyword evidence="4" id="KW-1185">Reference proteome</keyword>
<sequence length="495" mass="56297">MLFQASPYGIGRVELCDIRDGGSGGAAAAGKQGLKKTDKKVIRLDDCISITSAPHESCPKDSIAFYLNTTQRTYTLASEQAQEWITKLCQLAFQKRDGDTNTMARQESSEIPMEENELYSAWKKDQEYEVTVQKTEASVRCCLTGTYLLALDGEAIALLDPQTKEVVYYWPYQLLRRFGQDKDAVTFEAGRRCESGEGHFTFLSKDVAKIYRTIEDVIGHQKKQISMRNPETDVVSSQSFSHSSTQEHSQVMSAFHNRGSKTRQGQDLPPEGLEKTRTPAPKPPRNLLAQQRTPKSSQQHEDSFENDPQKAVYATVQERSDQGALRSVLSRQQTIEKEEEEDEENVNKQVAEEEEEKEEDYWQRQEKETKLSSKLKSVPSSPENISQDYWGAYAKKPALYDNMKSWEQNESEDQEHSPSSECLYALASFHKQSNKEKCYEEESEVLSPRSTIVTNTEIPVDFKQKLSDIFAKDRVKVLPALPARNMGITDRTYDN</sequence>
<dbReference type="GO" id="GO:0007169">
    <property type="term" value="P:cell surface receptor protein tyrosine kinase signaling pathway"/>
    <property type="evidence" value="ECO:0007669"/>
    <property type="project" value="TreeGrafter"/>
</dbReference>
<dbReference type="InterPro" id="IPR011993">
    <property type="entry name" value="PH-like_dom_sf"/>
</dbReference>
<dbReference type="SMART" id="SM01244">
    <property type="entry name" value="IRS"/>
    <property type="match status" value="1"/>
</dbReference>
<feature type="region of interest" description="Disordered" evidence="1">
    <location>
        <begin position="222"/>
        <end position="308"/>
    </location>
</feature>
<feature type="domain" description="IRS-type PTB" evidence="2">
    <location>
        <begin position="124"/>
        <end position="228"/>
    </location>
</feature>
<feature type="compositionally biased region" description="Low complexity" evidence="1">
    <location>
        <begin position="372"/>
        <end position="382"/>
    </location>
</feature>
<dbReference type="GO" id="GO:0007265">
    <property type="term" value="P:Ras protein signal transduction"/>
    <property type="evidence" value="ECO:0007669"/>
    <property type="project" value="TreeGrafter"/>
</dbReference>
<feature type="compositionally biased region" description="Low complexity" evidence="1">
    <location>
        <begin position="236"/>
        <end position="250"/>
    </location>
</feature>
<name>A0A8J7NYS9_ATRSP</name>
<dbReference type="PANTHER" id="PTHR21258">
    <property type="entry name" value="DOCKING PROTEIN RELATED"/>
    <property type="match status" value="1"/>
</dbReference>
<evidence type="ECO:0000259" key="2">
    <source>
        <dbReference type="PROSITE" id="PS51064"/>
    </source>
</evidence>
<dbReference type="EMBL" id="JAAWVO010052143">
    <property type="protein sequence ID" value="MBN3320649.1"/>
    <property type="molecule type" value="Genomic_DNA"/>
</dbReference>